<dbReference type="PANTHER" id="PTHR43235:SF1">
    <property type="entry name" value="GLUTAMINE AMIDOTRANSFERASE PB2B2.05-RELATED"/>
    <property type="match status" value="1"/>
</dbReference>
<dbReference type="SUPFAM" id="SSF52317">
    <property type="entry name" value="Class I glutamine amidotransferase-like"/>
    <property type="match status" value="1"/>
</dbReference>
<keyword evidence="2" id="KW-1185">Reference proteome</keyword>
<dbReference type="Pfam" id="PF07722">
    <property type="entry name" value="Peptidase_C26"/>
    <property type="match status" value="1"/>
</dbReference>
<dbReference type="GO" id="GO:0033969">
    <property type="term" value="F:gamma-glutamyl-gamma-aminobutyrate hydrolase activity"/>
    <property type="evidence" value="ECO:0007669"/>
    <property type="project" value="TreeGrafter"/>
</dbReference>
<sequence length="263" mass="30195">MKPIIGVLPLYDKEKESIWMLPGYLDGIKNAGGIPIILPYGATKEELEKLNKGIDGYLFTGGNDVNPEFYKAKRKHECGPIDSLRDNSEKILYQIAKRDDKPILGICRGIQLINVLEGGSLYQDLPTDHPSKVIHHMEYPYDRKSHSVYVFSNSPLGELIKTDSLEVNSLHHQALRRIASSLRSMAVSEDGLVEAIYHPKMKFMWAVQWHPEYMLENENASKKIFKAFIDSIKEWGYGNINCKWWWSICRGDKNFSECDDSLW</sequence>
<protein>
    <submittedName>
        <fullName evidence="1">Putative glutamine amidotransferase</fullName>
    </submittedName>
</protein>
<dbReference type="CDD" id="cd01745">
    <property type="entry name" value="GATase1_2"/>
    <property type="match status" value="1"/>
</dbReference>
<organism evidence="1 2">
    <name type="scientific">Anaeroplasma bactoclasticum</name>
    <dbReference type="NCBI Taxonomy" id="2088"/>
    <lineage>
        <taxon>Bacteria</taxon>
        <taxon>Bacillati</taxon>
        <taxon>Mycoplasmatota</taxon>
        <taxon>Mollicutes</taxon>
        <taxon>Anaeroplasmatales</taxon>
        <taxon>Anaeroplasmataceae</taxon>
        <taxon>Anaeroplasma</taxon>
    </lineage>
</organism>
<dbReference type="PANTHER" id="PTHR43235">
    <property type="entry name" value="GLUTAMINE AMIDOTRANSFERASE PB2B2.05-RELATED"/>
    <property type="match status" value="1"/>
</dbReference>
<dbReference type="PROSITE" id="PS51273">
    <property type="entry name" value="GATASE_TYPE_1"/>
    <property type="match status" value="1"/>
</dbReference>
<dbReference type="GO" id="GO:0005829">
    <property type="term" value="C:cytosol"/>
    <property type="evidence" value="ECO:0007669"/>
    <property type="project" value="TreeGrafter"/>
</dbReference>
<dbReference type="InterPro" id="IPR029062">
    <property type="entry name" value="Class_I_gatase-like"/>
</dbReference>
<dbReference type="OrthoDB" id="9804328at2"/>
<evidence type="ECO:0000313" key="1">
    <source>
        <dbReference type="EMBL" id="RIA78387.1"/>
    </source>
</evidence>
<dbReference type="InterPro" id="IPR044668">
    <property type="entry name" value="PuuD-like"/>
</dbReference>
<dbReference type="Proteomes" id="UP000266506">
    <property type="component" value="Unassembled WGS sequence"/>
</dbReference>
<dbReference type="Gene3D" id="3.40.50.880">
    <property type="match status" value="1"/>
</dbReference>
<dbReference type="AlphaFoldDB" id="A0A397S356"/>
<dbReference type="GO" id="GO:0016740">
    <property type="term" value="F:transferase activity"/>
    <property type="evidence" value="ECO:0007669"/>
    <property type="project" value="UniProtKB-KW"/>
</dbReference>
<proteinExistence type="predicted"/>
<gene>
    <name evidence="1" type="ORF">EI71_00339</name>
</gene>
<reference evidence="1 2" key="1">
    <citation type="submission" date="2018-08" db="EMBL/GenBank/DDBJ databases">
        <title>Genomic Encyclopedia of Archaeal and Bacterial Type Strains, Phase II (KMG-II): from individual species to whole genera.</title>
        <authorList>
            <person name="Goeker M."/>
        </authorList>
    </citation>
    <scope>NUCLEOTIDE SEQUENCE [LARGE SCALE GENOMIC DNA]</scope>
    <source>
        <strain evidence="1 2">ATCC 27112</strain>
    </source>
</reference>
<keyword evidence="1" id="KW-0315">Glutamine amidotransferase</keyword>
<dbReference type="InParanoid" id="A0A397S356"/>
<name>A0A397S356_9MOLU</name>
<dbReference type="InterPro" id="IPR011697">
    <property type="entry name" value="Peptidase_C26"/>
</dbReference>
<evidence type="ECO:0000313" key="2">
    <source>
        <dbReference type="Proteomes" id="UP000266506"/>
    </source>
</evidence>
<comment type="caution">
    <text evidence="1">The sequence shown here is derived from an EMBL/GenBank/DDBJ whole genome shotgun (WGS) entry which is preliminary data.</text>
</comment>
<keyword evidence="1" id="KW-0808">Transferase</keyword>
<dbReference type="EMBL" id="QXEV01000002">
    <property type="protein sequence ID" value="RIA78387.1"/>
    <property type="molecule type" value="Genomic_DNA"/>
</dbReference>
<dbReference type="GO" id="GO:0006598">
    <property type="term" value="P:polyamine catabolic process"/>
    <property type="evidence" value="ECO:0007669"/>
    <property type="project" value="TreeGrafter"/>
</dbReference>
<accession>A0A397S356</accession>